<comment type="caution">
    <text evidence="3">The sequence shown here is derived from an EMBL/GenBank/DDBJ whole genome shotgun (WGS) entry which is preliminary data.</text>
</comment>
<dbReference type="RefSeq" id="WP_128194778.1">
    <property type="nucleotide sequence ID" value="NZ_SACT01000001.1"/>
</dbReference>
<feature type="domain" description="CHRD" evidence="2">
    <location>
        <begin position="25"/>
        <end position="170"/>
    </location>
</feature>
<feature type="signal peptide" evidence="1">
    <location>
        <begin position="1"/>
        <end position="22"/>
    </location>
</feature>
<protein>
    <submittedName>
        <fullName evidence="3">CHRD domain-containing protein</fullName>
    </submittedName>
</protein>
<dbReference type="InterPro" id="IPR013424">
    <property type="entry name" value="Ice-binding_C"/>
</dbReference>
<reference evidence="3 4" key="1">
    <citation type="submission" date="2019-01" db="EMBL/GenBank/DDBJ databases">
        <authorList>
            <person name="Chen W.-M."/>
        </authorList>
    </citation>
    <scope>NUCLEOTIDE SEQUENCE [LARGE SCALE GENOMIC DNA]</scope>
    <source>
        <strain evidence="3 4">ICH-3</strain>
    </source>
</reference>
<accession>A0A3S2U4P8</accession>
<dbReference type="SMART" id="SM00754">
    <property type="entry name" value="CHRD"/>
    <property type="match status" value="1"/>
</dbReference>
<keyword evidence="1" id="KW-0732">Signal</keyword>
<dbReference type="InterPro" id="IPR010895">
    <property type="entry name" value="CHRD"/>
</dbReference>
<dbReference type="OrthoDB" id="571052at2"/>
<dbReference type="AlphaFoldDB" id="A0A3S2U4P8"/>
<dbReference type="Pfam" id="PF07452">
    <property type="entry name" value="CHRD"/>
    <property type="match status" value="1"/>
</dbReference>
<keyword evidence="4" id="KW-1185">Reference proteome</keyword>
<name>A0A3S2U4P8_9BURK</name>
<evidence type="ECO:0000259" key="2">
    <source>
        <dbReference type="SMART" id="SM00754"/>
    </source>
</evidence>
<dbReference type="Pfam" id="PF07589">
    <property type="entry name" value="PEP-CTERM"/>
    <property type="match status" value="1"/>
</dbReference>
<evidence type="ECO:0000313" key="4">
    <source>
        <dbReference type="Proteomes" id="UP000288178"/>
    </source>
</evidence>
<gene>
    <name evidence="3" type="ORF">ENE75_01110</name>
</gene>
<dbReference type="EMBL" id="SACT01000001">
    <property type="protein sequence ID" value="RVT53533.1"/>
    <property type="molecule type" value="Genomic_DNA"/>
</dbReference>
<evidence type="ECO:0000256" key="1">
    <source>
        <dbReference type="SAM" id="SignalP"/>
    </source>
</evidence>
<sequence>MLPLLTRTAAIAALLAAGPALAHTVVYEALLDGPSDAPPVASPGTGWARVTLDDHDFTMRVEASFADLVGNVTASHIHCCTAAAGSGTAGVATPVPTFPGFPSGVNAGSYDMSFDLTQASSWNPAYINANGGTTAGAFAALATGLADGKAYLNIHSSFAPGGEIRGFLAPVPEPATVAMMLAGLGLLAARQRRA</sequence>
<organism evidence="3 4">
    <name type="scientific">Rubrivivax albus</name>
    <dbReference type="NCBI Taxonomy" id="2499835"/>
    <lineage>
        <taxon>Bacteria</taxon>
        <taxon>Pseudomonadati</taxon>
        <taxon>Pseudomonadota</taxon>
        <taxon>Betaproteobacteria</taxon>
        <taxon>Burkholderiales</taxon>
        <taxon>Sphaerotilaceae</taxon>
        <taxon>Rubrivivax</taxon>
    </lineage>
</organism>
<dbReference type="NCBIfam" id="TIGR02595">
    <property type="entry name" value="PEP_CTERM"/>
    <property type="match status" value="1"/>
</dbReference>
<evidence type="ECO:0000313" key="3">
    <source>
        <dbReference type="EMBL" id="RVT53533.1"/>
    </source>
</evidence>
<proteinExistence type="predicted"/>
<feature type="chain" id="PRO_5018761344" evidence="1">
    <location>
        <begin position="23"/>
        <end position="194"/>
    </location>
</feature>
<dbReference type="Proteomes" id="UP000288178">
    <property type="component" value="Unassembled WGS sequence"/>
</dbReference>